<proteinExistence type="predicted"/>
<evidence type="ECO:0000313" key="2">
    <source>
        <dbReference type="Proteomes" id="UP001054945"/>
    </source>
</evidence>
<keyword evidence="2" id="KW-1185">Reference proteome</keyword>
<gene>
    <name evidence="1" type="ORF">CEXT_60051</name>
</gene>
<organism evidence="1 2">
    <name type="scientific">Caerostris extrusa</name>
    <name type="common">Bark spider</name>
    <name type="synonym">Caerostris bankana</name>
    <dbReference type="NCBI Taxonomy" id="172846"/>
    <lineage>
        <taxon>Eukaryota</taxon>
        <taxon>Metazoa</taxon>
        <taxon>Ecdysozoa</taxon>
        <taxon>Arthropoda</taxon>
        <taxon>Chelicerata</taxon>
        <taxon>Arachnida</taxon>
        <taxon>Araneae</taxon>
        <taxon>Araneomorphae</taxon>
        <taxon>Entelegynae</taxon>
        <taxon>Araneoidea</taxon>
        <taxon>Araneidae</taxon>
        <taxon>Caerostris</taxon>
    </lineage>
</organism>
<dbReference type="AlphaFoldDB" id="A0AAV4NVL2"/>
<reference evidence="1 2" key="1">
    <citation type="submission" date="2021-06" db="EMBL/GenBank/DDBJ databases">
        <title>Caerostris extrusa draft genome.</title>
        <authorList>
            <person name="Kono N."/>
            <person name="Arakawa K."/>
        </authorList>
    </citation>
    <scope>NUCLEOTIDE SEQUENCE [LARGE SCALE GENOMIC DNA]</scope>
</reference>
<sequence>MASYHLKGPLTGRLNNCLQCPPGFLSDPSNGIFFSRCVFALNGCTCSESWKSHSMMAKVFLPAEIDRISKAAEGEGIKTKWRD</sequence>
<comment type="caution">
    <text evidence="1">The sequence shown here is derived from an EMBL/GenBank/DDBJ whole genome shotgun (WGS) entry which is preliminary data.</text>
</comment>
<dbReference type="EMBL" id="BPLR01003712">
    <property type="protein sequence ID" value="GIX87785.1"/>
    <property type="molecule type" value="Genomic_DNA"/>
</dbReference>
<protein>
    <submittedName>
        <fullName evidence="1">Uncharacterized protein</fullName>
    </submittedName>
</protein>
<name>A0AAV4NVL2_CAEEX</name>
<accession>A0AAV4NVL2</accession>
<evidence type="ECO:0000313" key="1">
    <source>
        <dbReference type="EMBL" id="GIX87785.1"/>
    </source>
</evidence>
<feature type="non-terminal residue" evidence="1">
    <location>
        <position position="83"/>
    </location>
</feature>
<dbReference type="Proteomes" id="UP001054945">
    <property type="component" value="Unassembled WGS sequence"/>
</dbReference>